<keyword evidence="5" id="KW-0812">Transmembrane</keyword>
<evidence type="ECO:0000256" key="3">
    <source>
        <dbReference type="ARBA" id="ARBA00015419"/>
    </source>
</evidence>
<evidence type="ECO:0000256" key="2">
    <source>
        <dbReference type="ARBA" id="ARBA00010248"/>
    </source>
</evidence>
<evidence type="ECO:0000256" key="8">
    <source>
        <dbReference type="ARBA" id="ARBA00023237"/>
    </source>
</evidence>
<keyword evidence="16" id="KW-1185">Reference proteome</keyword>
<evidence type="ECO:0000256" key="11">
    <source>
        <dbReference type="SAM" id="SignalP"/>
    </source>
</evidence>
<feature type="domain" description="Bacterial surface antigen (D15)" evidence="12">
    <location>
        <begin position="305"/>
        <end position="564"/>
    </location>
</feature>
<protein>
    <recommendedName>
        <fullName evidence="3">Translocation and assembly module subunit TamA</fullName>
    </recommendedName>
    <alternativeName>
        <fullName evidence="9">Autotransporter assembly factor TamA</fullName>
    </alternativeName>
</protein>
<dbReference type="Pfam" id="PF17243">
    <property type="entry name" value="POTRA_TamA_1"/>
    <property type="match status" value="1"/>
</dbReference>
<evidence type="ECO:0000259" key="12">
    <source>
        <dbReference type="Pfam" id="PF01103"/>
    </source>
</evidence>
<dbReference type="InterPro" id="IPR035243">
    <property type="entry name" value="TamA_POTRA_Dom_1"/>
</dbReference>
<evidence type="ECO:0000256" key="5">
    <source>
        <dbReference type="ARBA" id="ARBA00022692"/>
    </source>
</evidence>
<evidence type="ECO:0000256" key="7">
    <source>
        <dbReference type="ARBA" id="ARBA00023136"/>
    </source>
</evidence>
<dbReference type="GO" id="GO:0097347">
    <property type="term" value="C:TAM protein secretion complex"/>
    <property type="evidence" value="ECO:0007669"/>
    <property type="project" value="TreeGrafter"/>
</dbReference>
<dbReference type="GO" id="GO:0009306">
    <property type="term" value="P:protein secretion"/>
    <property type="evidence" value="ECO:0007669"/>
    <property type="project" value="TreeGrafter"/>
</dbReference>
<dbReference type="Proteomes" id="UP000245474">
    <property type="component" value="Unassembled WGS sequence"/>
</dbReference>
<proteinExistence type="inferred from homology"/>
<feature type="domain" description="POTRA" evidence="13">
    <location>
        <begin position="113"/>
        <end position="166"/>
    </location>
</feature>
<evidence type="ECO:0000256" key="1">
    <source>
        <dbReference type="ARBA" id="ARBA00004442"/>
    </source>
</evidence>
<dbReference type="PANTHER" id="PTHR12815">
    <property type="entry name" value="SORTING AND ASSEMBLY MACHINERY SAMM50 PROTEIN FAMILY MEMBER"/>
    <property type="match status" value="1"/>
</dbReference>
<name>A0A2U2MYZ6_9GAMM</name>
<dbReference type="Gene3D" id="2.40.160.50">
    <property type="entry name" value="membrane protein fhac: a member of the omp85/tpsb transporter family"/>
    <property type="match status" value="1"/>
</dbReference>
<feature type="chain" id="PRO_5015594296" description="Translocation and assembly module subunit TamA" evidence="11">
    <location>
        <begin position="25"/>
        <end position="577"/>
    </location>
</feature>
<evidence type="ECO:0000313" key="15">
    <source>
        <dbReference type="EMBL" id="PWG62156.1"/>
    </source>
</evidence>
<evidence type="ECO:0000259" key="13">
    <source>
        <dbReference type="Pfam" id="PF07244"/>
    </source>
</evidence>
<dbReference type="Pfam" id="PF01103">
    <property type="entry name" value="Omp85"/>
    <property type="match status" value="1"/>
</dbReference>
<keyword evidence="7" id="KW-0472">Membrane</keyword>
<comment type="similarity">
    <text evidence="2">Belongs to the TamA family.</text>
</comment>
<dbReference type="InterPro" id="IPR010827">
    <property type="entry name" value="BamA/TamA_POTRA"/>
</dbReference>
<keyword evidence="8" id="KW-0998">Cell outer membrane</keyword>
<organism evidence="15 16">
    <name type="scientific">Sediminicurvatus halobius</name>
    <dbReference type="NCBI Taxonomy" id="2182432"/>
    <lineage>
        <taxon>Bacteria</taxon>
        <taxon>Pseudomonadati</taxon>
        <taxon>Pseudomonadota</taxon>
        <taxon>Gammaproteobacteria</taxon>
        <taxon>Chromatiales</taxon>
        <taxon>Ectothiorhodospiraceae</taxon>
        <taxon>Sediminicurvatus</taxon>
    </lineage>
</organism>
<feature type="domain" description="POTRA" evidence="13">
    <location>
        <begin position="192"/>
        <end position="250"/>
    </location>
</feature>
<gene>
    <name evidence="15" type="ORF">DEM34_13570</name>
</gene>
<feature type="domain" description="TamA POTRA" evidence="14">
    <location>
        <begin position="29"/>
        <end position="102"/>
    </location>
</feature>
<dbReference type="InterPro" id="IPR039910">
    <property type="entry name" value="D15-like"/>
</dbReference>
<feature type="signal peptide" evidence="11">
    <location>
        <begin position="1"/>
        <end position="24"/>
    </location>
</feature>
<keyword evidence="4" id="KW-1134">Transmembrane beta strand</keyword>
<evidence type="ECO:0000256" key="9">
    <source>
        <dbReference type="ARBA" id="ARBA00033063"/>
    </source>
</evidence>
<comment type="subunit">
    <text evidence="10">Interacts with TamB to form the translocation and assembly module (TAM).</text>
</comment>
<dbReference type="AlphaFoldDB" id="A0A2U2MYZ6"/>
<keyword evidence="6 11" id="KW-0732">Signal</keyword>
<dbReference type="Gene3D" id="3.10.20.310">
    <property type="entry name" value="membrane protein fhac"/>
    <property type="match status" value="3"/>
</dbReference>
<comment type="caution">
    <text evidence="15">The sequence shown here is derived from an EMBL/GenBank/DDBJ whole genome shotgun (WGS) entry which is preliminary data.</text>
</comment>
<dbReference type="OrthoDB" id="9769707at2"/>
<sequence>MRRSTRPTVVLLLALALLPAPAAAAPVELVLSGVEGEAAENVRAYVDTEVDLETALAARTYRNRSREQVRQALEALGYYQASIEVDIERGEEAWTLRVAVEPGERVNVRAVQVSITGDAVDDPAFSDLRERLPVREGEPLNHGAYERSKSALRNLALSRGYFEHRFTDSRIAVNPGAGWAEIRLAFDSGPRYRLGEVRFSDSPFRASLLRRFVPFDEGDPYEAGAIAELNRRLLDSGYFDNVVVNTRRGEAEDLRIPIDAELTARPDTTVSTGIGFSTDEGPRLRLTGTRHYINDRGHSLVNDLRVSQVRQNVSSRYQIPLRDPLNDRLELRVGWQREDIEDTESERYTAGLSRRQQFRSGWTRTQSLRWLDERFEQGEDEGRTTLLLPGLSFSRTRSRGGLDPYWGDRQDYGVELASEALLSDVDIFRITASNHWLRSFGERHRLQLRAELGGIGTNDFSQVPSSLRFFAGGDRSVRGYAYQSLAPEDDEGELLGGRYLATGSIEYSFRLLPDWRLAAFTDAGNAFDEPGNVEAKVGSGFGVRWLSPVGPVRLDLAWGVSEENVPFRVHISVGPPF</sequence>
<evidence type="ECO:0000313" key="16">
    <source>
        <dbReference type="Proteomes" id="UP000245474"/>
    </source>
</evidence>
<dbReference type="PANTHER" id="PTHR12815:SF47">
    <property type="entry name" value="TRANSLOCATION AND ASSEMBLY MODULE SUBUNIT TAMA"/>
    <property type="match status" value="1"/>
</dbReference>
<evidence type="ECO:0000256" key="6">
    <source>
        <dbReference type="ARBA" id="ARBA00022729"/>
    </source>
</evidence>
<reference evidence="15 16" key="1">
    <citation type="submission" date="2018-05" db="EMBL/GenBank/DDBJ databases">
        <title>Spiribacter halobius sp. nov., a moderately halophilic bacterium isolated from marine solar saltern.</title>
        <authorList>
            <person name="Zheng W.-S."/>
            <person name="Lu D.-C."/>
            <person name="Du Z.-J."/>
        </authorList>
    </citation>
    <scope>NUCLEOTIDE SEQUENCE [LARGE SCALE GENOMIC DNA]</scope>
    <source>
        <strain evidence="15 16">E85</strain>
    </source>
</reference>
<dbReference type="Pfam" id="PF07244">
    <property type="entry name" value="POTRA"/>
    <property type="match status" value="2"/>
</dbReference>
<evidence type="ECO:0000259" key="14">
    <source>
        <dbReference type="Pfam" id="PF17243"/>
    </source>
</evidence>
<dbReference type="RefSeq" id="WP_109679359.1">
    <property type="nucleotide sequence ID" value="NZ_CP086615.1"/>
</dbReference>
<evidence type="ECO:0000256" key="4">
    <source>
        <dbReference type="ARBA" id="ARBA00022452"/>
    </source>
</evidence>
<dbReference type="GO" id="GO:0009279">
    <property type="term" value="C:cell outer membrane"/>
    <property type="evidence" value="ECO:0007669"/>
    <property type="project" value="UniProtKB-SubCell"/>
</dbReference>
<accession>A0A2U2MYZ6</accession>
<comment type="subcellular location">
    <subcellularLocation>
        <location evidence="1">Cell outer membrane</location>
    </subcellularLocation>
</comment>
<evidence type="ECO:0000256" key="10">
    <source>
        <dbReference type="ARBA" id="ARBA00093548"/>
    </source>
</evidence>
<dbReference type="EMBL" id="QFFI01000022">
    <property type="protein sequence ID" value="PWG62156.1"/>
    <property type="molecule type" value="Genomic_DNA"/>
</dbReference>
<dbReference type="InterPro" id="IPR000184">
    <property type="entry name" value="Bac_surfAg_D15"/>
</dbReference>